<dbReference type="SMART" id="SM00829">
    <property type="entry name" value="PKS_ER"/>
    <property type="match status" value="1"/>
</dbReference>
<comment type="caution">
    <text evidence="4">The sequence shown here is derived from an EMBL/GenBank/DDBJ whole genome shotgun (WGS) entry which is preliminary data.</text>
</comment>
<evidence type="ECO:0000259" key="3">
    <source>
        <dbReference type="SMART" id="SM00829"/>
    </source>
</evidence>
<dbReference type="Gene3D" id="3.40.50.720">
    <property type="entry name" value="NAD(P)-binding Rossmann-like Domain"/>
    <property type="match status" value="1"/>
</dbReference>
<dbReference type="Gene3D" id="3.90.180.10">
    <property type="entry name" value="Medium-chain alcohol dehydrogenases, catalytic domain"/>
    <property type="match status" value="1"/>
</dbReference>
<keyword evidence="2" id="KW-0560">Oxidoreductase</keyword>
<evidence type="ECO:0000313" key="5">
    <source>
        <dbReference type="Proteomes" id="UP001595961"/>
    </source>
</evidence>
<dbReference type="Pfam" id="PF08240">
    <property type="entry name" value="ADH_N"/>
    <property type="match status" value="1"/>
</dbReference>
<dbReference type="NCBIfam" id="TIGR02824">
    <property type="entry name" value="quinone_pig3"/>
    <property type="match status" value="1"/>
</dbReference>
<evidence type="ECO:0000256" key="2">
    <source>
        <dbReference type="ARBA" id="ARBA00023002"/>
    </source>
</evidence>
<dbReference type="RefSeq" id="WP_266148880.1">
    <property type="nucleotide sequence ID" value="NZ_CP064028.1"/>
</dbReference>
<dbReference type="PANTHER" id="PTHR48106">
    <property type="entry name" value="QUINONE OXIDOREDUCTASE PIG3-RELATED"/>
    <property type="match status" value="1"/>
</dbReference>
<evidence type="ECO:0000313" key="4">
    <source>
        <dbReference type="EMBL" id="MFC4526979.1"/>
    </source>
</evidence>
<protein>
    <submittedName>
        <fullName evidence="4">NAD(P)H-quinone oxidoreductase</fullName>
    </submittedName>
</protein>
<keyword evidence="5" id="KW-1185">Reference proteome</keyword>
<keyword evidence="1" id="KW-0521">NADP</keyword>
<dbReference type="SUPFAM" id="SSF50129">
    <property type="entry name" value="GroES-like"/>
    <property type="match status" value="1"/>
</dbReference>
<feature type="domain" description="Enoyl reductase (ER)" evidence="3">
    <location>
        <begin position="18"/>
        <end position="331"/>
    </location>
</feature>
<dbReference type="InterPro" id="IPR036291">
    <property type="entry name" value="NAD(P)-bd_dom_sf"/>
</dbReference>
<dbReference type="InterPro" id="IPR014189">
    <property type="entry name" value="Quinone_OxRdtase_PIG3"/>
</dbReference>
<dbReference type="InterPro" id="IPR020843">
    <property type="entry name" value="ER"/>
</dbReference>
<dbReference type="CDD" id="cd05276">
    <property type="entry name" value="p53_inducible_oxidoreductase"/>
    <property type="match status" value="1"/>
</dbReference>
<accession>A0ABV9C1T8</accession>
<dbReference type="PANTHER" id="PTHR48106:SF8">
    <property type="entry name" value="OS02G0805600 PROTEIN"/>
    <property type="match status" value="1"/>
</dbReference>
<evidence type="ECO:0000256" key="1">
    <source>
        <dbReference type="ARBA" id="ARBA00022857"/>
    </source>
</evidence>
<name>A0ABV9C1T8_9GAMM</name>
<organism evidence="4 5">
    <name type="scientific">Dyella halodurans</name>
    <dbReference type="NCBI Taxonomy" id="1920171"/>
    <lineage>
        <taxon>Bacteria</taxon>
        <taxon>Pseudomonadati</taxon>
        <taxon>Pseudomonadota</taxon>
        <taxon>Gammaproteobacteria</taxon>
        <taxon>Lysobacterales</taxon>
        <taxon>Rhodanobacteraceae</taxon>
        <taxon>Dyella</taxon>
    </lineage>
</organism>
<dbReference type="EMBL" id="JBHSGA010000017">
    <property type="protein sequence ID" value="MFC4526979.1"/>
    <property type="molecule type" value="Genomic_DNA"/>
</dbReference>
<dbReference type="SUPFAM" id="SSF51735">
    <property type="entry name" value="NAD(P)-binding Rossmann-fold domains"/>
    <property type="match status" value="1"/>
</dbReference>
<dbReference type="InterPro" id="IPR013154">
    <property type="entry name" value="ADH-like_N"/>
</dbReference>
<reference evidence="5" key="1">
    <citation type="journal article" date="2019" name="Int. J. Syst. Evol. Microbiol.">
        <title>The Global Catalogue of Microorganisms (GCM) 10K type strain sequencing project: providing services to taxonomists for standard genome sequencing and annotation.</title>
        <authorList>
            <consortium name="The Broad Institute Genomics Platform"/>
            <consortium name="The Broad Institute Genome Sequencing Center for Infectious Disease"/>
            <person name="Wu L."/>
            <person name="Ma J."/>
        </authorList>
    </citation>
    <scope>NUCLEOTIDE SEQUENCE [LARGE SCALE GENOMIC DNA]</scope>
    <source>
        <strain evidence="5">CCM 4481</strain>
    </source>
</reference>
<dbReference type="Proteomes" id="UP001595961">
    <property type="component" value="Unassembled WGS sequence"/>
</dbReference>
<proteinExistence type="predicted"/>
<gene>
    <name evidence="4" type="ORF">ACFO5W_10090</name>
</gene>
<dbReference type="Pfam" id="PF13602">
    <property type="entry name" value="ADH_zinc_N_2"/>
    <property type="match status" value="1"/>
</dbReference>
<dbReference type="InterPro" id="IPR011032">
    <property type="entry name" value="GroES-like_sf"/>
</dbReference>
<sequence>MHATLPSTMAEIQISAPGGPEVLQPRSVPTPHPGPGELLIRVEAAGVNRPDVLQRAGHYPIPPGASPIPGLEVAGTIAAFGEGVDGFTFGDAVCALTNGGGYAQYCVAPAGQVLPIPRGLTSQQAAAMPETFFTVWANLFDMGQVSKGDTVLIHGGTSGIGTTALMLCREFGIRTFATAGSAEKCKAIRELGGEPINYRATPFADVVLERTNGRGVDVILDIMGGSYFNDNLRALGQDGRLLLIGFLGGTVAPQVNLASIAHKRAHITGSTMRPRTASEKAAIATSLRTHVWPVLDEGRCLPLIHAVYPLERAADAHRAMEDGQHIGKIVLEVSH</sequence>